<feature type="region of interest" description="Disordered" evidence="1">
    <location>
        <begin position="412"/>
        <end position="438"/>
    </location>
</feature>
<evidence type="ECO:0000313" key="2">
    <source>
        <dbReference type="EMBL" id="EGG02522.1"/>
    </source>
</evidence>
<evidence type="ECO:0000256" key="1">
    <source>
        <dbReference type="SAM" id="MobiDB-lite"/>
    </source>
</evidence>
<dbReference type="EMBL" id="GL883130">
    <property type="protein sequence ID" value="EGG02522.1"/>
    <property type="molecule type" value="Genomic_DNA"/>
</dbReference>
<dbReference type="Proteomes" id="UP000001072">
    <property type="component" value="Unassembled WGS sequence"/>
</dbReference>
<dbReference type="AlphaFoldDB" id="F4RYS9"/>
<dbReference type="RefSeq" id="XP_007414211.1">
    <property type="nucleotide sequence ID" value="XM_007414149.1"/>
</dbReference>
<protein>
    <submittedName>
        <fullName evidence="2">Uncharacterized protein</fullName>
    </submittedName>
</protein>
<dbReference type="KEGG" id="mlr:MELLADRAFT_66339"/>
<keyword evidence="3" id="KW-1185">Reference proteome</keyword>
<dbReference type="VEuPathDB" id="FungiDB:MELLADRAFT_66339"/>
<feature type="region of interest" description="Disordered" evidence="1">
    <location>
        <begin position="109"/>
        <end position="163"/>
    </location>
</feature>
<dbReference type="GeneID" id="18930614"/>
<evidence type="ECO:0000313" key="3">
    <source>
        <dbReference type="Proteomes" id="UP000001072"/>
    </source>
</evidence>
<dbReference type="InParanoid" id="F4RYS9"/>
<organism evidence="3">
    <name type="scientific">Melampsora larici-populina (strain 98AG31 / pathotype 3-4-7)</name>
    <name type="common">Poplar leaf rust fungus</name>
    <dbReference type="NCBI Taxonomy" id="747676"/>
    <lineage>
        <taxon>Eukaryota</taxon>
        <taxon>Fungi</taxon>
        <taxon>Dikarya</taxon>
        <taxon>Basidiomycota</taxon>
        <taxon>Pucciniomycotina</taxon>
        <taxon>Pucciniomycetes</taxon>
        <taxon>Pucciniales</taxon>
        <taxon>Melampsoraceae</taxon>
        <taxon>Melampsora</taxon>
    </lineage>
</organism>
<name>F4RYS9_MELLP</name>
<proteinExistence type="predicted"/>
<sequence length="572" mass="63779">MVANANASANSTSHPVRVNFFGQAGVEILLHVSYYTGHNLTTNPPDLTTQLPILLLGTASYYPTSKTSLPHLQLVIPADLIKPRFTLSTIHQPIHNSQLPTPITTVRQRRLAESKTHAANNKTSRKRARIDDEYVEDTEEDEDDHETSGSGNEHENTDTASDAIPNINNYRAIGMEWGLARAEQYLASLKLPKNNRPSGTGLYEAQSLQSIYELDKTMLCIVLKVSRRVLDEALNVATSTPMPSKGVSQGFPERNRIVGSTWSTYIDEEQEVFTPRLFERLCVATHEAYALTQTPLGISTSTAVQDTSIGTSTKSGLEPLTQDELAKYVPVFERLVNLKKVSQDLHLGRLWRHSGKSSNRTSEQLMKQEIASWNPATTTAQALFQDEHTSCDRWARLQKKNHLLERFTFESTKAPHHLRKTHEPKPQSASAARQAEKRSELARNLNDLIVPYLRGGYQGKGDAHPKCPELTEAFAKKTFRGDVALTFHRTPDSQVTDMMISKGPSCLTNDEVDAWIEDINSKNYTIVRVKKTKKHENIAEEECNSNSSKCDSSLDSVNAQILAELTGPHQAS</sequence>
<feature type="compositionally biased region" description="Acidic residues" evidence="1">
    <location>
        <begin position="133"/>
        <end position="145"/>
    </location>
</feature>
<reference evidence="3" key="1">
    <citation type="journal article" date="2011" name="Proc. Natl. Acad. Sci. U.S.A.">
        <title>Obligate biotrophy features unraveled by the genomic analysis of rust fungi.</title>
        <authorList>
            <person name="Duplessis S."/>
            <person name="Cuomo C.A."/>
            <person name="Lin Y.-C."/>
            <person name="Aerts A."/>
            <person name="Tisserant E."/>
            <person name="Veneault-Fourrey C."/>
            <person name="Joly D.L."/>
            <person name="Hacquard S."/>
            <person name="Amselem J."/>
            <person name="Cantarel B.L."/>
            <person name="Chiu R."/>
            <person name="Coutinho P.M."/>
            <person name="Feau N."/>
            <person name="Field M."/>
            <person name="Frey P."/>
            <person name="Gelhaye E."/>
            <person name="Goldberg J."/>
            <person name="Grabherr M.G."/>
            <person name="Kodira C.D."/>
            <person name="Kohler A."/>
            <person name="Kuees U."/>
            <person name="Lindquist E.A."/>
            <person name="Lucas S.M."/>
            <person name="Mago R."/>
            <person name="Mauceli E."/>
            <person name="Morin E."/>
            <person name="Murat C."/>
            <person name="Pangilinan J.L."/>
            <person name="Park R."/>
            <person name="Pearson M."/>
            <person name="Quesneville H."/>
            <person name="Rouhier N."/>
            <person name="Sakthikumar S."/>
            <person name="Salamov A.A."/>
            <person name="Schmutz J."/>
            <person name="Selles B."/>
            <person name="Shapiro H."/>
            <person name="Tanguay P."/>
            <person name="Tuskan G.A."/>
            <person name="Henrissat B."/>
            <person name="Van de Peer Y."/>
            <person name="Rouze P."/>
            <person name="Ellis J.G."/>
            <person name="Dodds P.N."/>
            <person name="Schein J.E."/>
            <person name="Zhong S."/>
            <person name="Hamelin R.C."/>
            <person name="Grigoriev I.V."/>
            <person name="Szabo L.J."/>
            <person name="Martin F."/>
        </authorList>
    </citation>
    <scope>NUCLEOTIDE SEQUENCE [LARGE SCALE GENOMIC DNA]</scope>
    <source>
        <strain evidence="3">98AG31 / pathotype 3-4-7</strain>
    </source>
</reference>
<gene>
    <name evidence="2" type="ORF">MELLADRAFT_66339</name>
</gene>
<accession>F4RYS9</accession>
<dbReference type="HOGENOM" id="CLU_026101_0_0_1"/>